<evidence type="ECO:0000313" key="1">
    <source>
        <dbReference type="EMBL" id="MPL55100.1"/>
    </source>
</evidence>
<organism evidence="1">
    <name type="scientific">bioreactor metagenome</name>
    <dbReference type="NCBI Taxonomy" id="1076179"/>
    <lineage>
        <taxon>unclassified sequences</taxon>
        <taxon>metagenomes</taxon>
        <taxon>ecological metagenomes</taxon>
    </lineage>
</organism>
<protein>
    <recommendedName>
        <fullName evidence="2">GLPGLI family protein</fullName>
    </recommendedName>
</protein>
<dbReference type="EMBL" id="VSSQ01000001">
    <property type="protein sequence ID" value="MPL55100.1"/>
    <property type="molecule type" value="Genomic_DNA"/>
</dbReference>
<dbReference type="Pfam" id="PF09697">
    <property type="entry name" value="Porph_ging"/>
    <property type="match status" value="1"/>
</dbReference>
<reference evidence="1" key="1">
    <citation type="submission" date="2019-08" db="EMBL/GenBank/DDBJ databases">
        <authorList>
            <person name="Kucharzyk K."/>
            <person name="Murdoch R.W."/>
            <person name="Higgins S."/>
            <person name="Loffler F."/>
        </authorList>
    </citation>
    <scope>NUCLEOTIDE SEQUENCE</scope>
</reference>
<sequence length="272" mass="32198">MKIFKIVLVLMSSLMYGQTYRVIYELKYKTDSLKDQYSSQNMVLDISEHETKFYYEKLLKFDTLSRKGINISFSMPLQQILKKAKGGKMYTNYYSVDGQYFQYNTLDEVKWEISEENKIENNNQLQKAKTFFGGRYWEAWFSNDTPLQEGPYKFHGLPGLIYEMRDSKNNFIYQFISLTKLTDVSDTSNIVESCLGIKPITVTEKQFKKILLDKYLNPFSQFDNMNEGNFGFQYGDKYITTKKELSDIKSSYQKNIRDHYNPIELDKAIPYR</sequence>
<dbReference type="NCBIfam" id="TIGR01200">
    <property type="entry name" value="GLPGLI"/>
    <property type="match status" value="1"/>
</dbReference>
<proteinExistence type="predicted"/>
<evidence type="ECO:0008006" key="2">
    <source>
        <dbReference type="Google" id="ProtNLM"/>
    </source>
</evidence>
<gene>
    <name evidence="1" type="ORF">SDC9_00567</name>
</gene>
<accession>A0A644SK77</accession>
<dbReference type="AlphaFoldDB" id="A0A644SK77"/>
<name>A0A644SK77_9ZZZZ</name>
<dbReference type="InterPro" id="IPR005901">
    <property type="entry name" value="GLPGLI"/>
</dbReference>
<comment type="caution">
    <text evidence="1">The sequence shown here is derived from an EMBL/GenBank/DDBJ whole genome shotgun (WGS) entry which is preliminary data.</text>
</comment>